<keyword evidence="16" id="KW-1185">Reference proteome</keyword>
<dbReference type="InterPro" id="IPR002192">
    <property type="entry name" value="PPDK_AMP/ATP-bd"/>
</dbReference>
<evidence type="ECO:0000259" key="13">
    <source>
        <dbReference type="Pfam" id="PF22973"/>
    </source>
</evidence>
<evidence type="ECO:0000259" key="14">
    <source>
        <dbReference type="Pfam" id="PF23166"/>
    </source>
</evidence>
<comment type="caution">
    <text evidence="15">The sequence shown here is derived from an EMBL/GenBank/DDBJ whole genome shotgun (WGS) entry which is preliminary data.</text>
</comment>
<accession>A0A7J7IGU0</accession>
<keyword evidence="8" id="KW-0067">ATP-binding</keyword>
<keyword evidence="7" id="KW-0418">Kinase</keyword>
<dbReference type="GO" id="GO:0005524">
    <property type="term" value="F:ATP binding"/>
    <property type="evidence" value="ECO:0007669"/>
    <property type="project" value="UniProtKB-KW"/>
</dbReference>
<dbReference type="EMBL" id="VWRR01000013">
    <property type="protein sequence ID" value="KAF6001727.1"/>
    <property type="molecule type" value="Genomic_DNA"/>
</dbReference>
<dbReference type="Pfam" id="PF23166">
    <property type="entry name" value="Ig_N_CWD1"/>
    <property type="match status" value="3"/>
</dbReference>
<sequence length="1476" mass="165974">MRQLSQLGASVPRALKERIASRNSFDWSTLLRNSPIYLHWGVAPEHPDEWSLPSAGALPPGTIRFDNIAVRSEFPTDYPRVRIRIPFDESDGGLRTICGIKAVIYRAKDRKYFKDGRADFFVPVWDAVRTWVVGRLGEDEPLQELSLNESAFRAAMGVSRSDSYMSFSRETSPAPESGVGARSAVRRSISLSSVRKLKSSTSLDRIVKASGPRDRSLKACAGYTQGHQFLSSKLFQGVGRGGTGNLDVVVEEVVPQEEYHIHMITDIRGLALHWGVSRKKPGQWLLPRRDWWPAGVSSQVDHMAVRSEFQRDEDDPSIWRIDLSFQRDPSAKDSGSDAWLPSALVFVLYQAEYNFWSNHNNDNFVVPVAPFAPSPLEALYQSYLSKLEEQEKQLSGDLNSNDPDTDAPTSMPPAGTILGLEQRSLDDDGEAVICFCVDEAGFALRIHADLSPLVVHWGIARHRVTEFLQPDEDFPFEAIGRTYRFENKAMRTEFVPDPEHKGAYYADLRFRKENAPRAITFVLFSPELNHWYCAEGGGNFVLRMDLDSFSDLPGSVGKHEDIAQKIIEVEVEYGSWTLMHRYNLANDIIQNSLSHLDADLLQMIFVWLRYSFLRQLDWQRAYNTQPRLLAHAQDQLTRTLARVYANRCDLRLWVRLCLSTLGRGGGNGQRIRDDILRIMHKHHIPETPGHFMEQWHQKLHNNTTPDDVAICESYLAFLKANGNKSVFYETLQKHGVTKDRLASYERPIRAEVQMYPCDKDGLIHDLEEYLHVLKSVHSGTDLAVVLDYARWTLDAELVSKVERIQAERANGMKNPESALGISFQIAETRKMLQSTLGSMQEPERIRDMLFLDLALDELARLAVESQGLAEYVAQRDLRTACNLLIVLAEHVGWSMLSDAFLEAAYDTGALFYACSSDAELSEPDFGLRVYATMERLMDCVGNDVIELLHSQVQPKAVYIGTGCNVDEKMVTLFSEELIRGQAAFALTQVLRPLMKNIRKQANLGNWQVISPGECTGLGEVCQELMSIQYKTFAKPTVAFVRRISGEEEIPTGMVGLITTDTLDILSHCAVRARNERVVLACCFSEELFEQLAQQFQGSWVAARSLADGSLQIQAIEEDQAVSKTAESERQHESESRRSISMRSDIETKPTKQVLGIAEISSRHGGSKSNSLAKLVQIVPEWIHIPSCALIPFGSCEQVLAEPQNAGVLETYQQLMRELDGKRHEDDCSALLARLRHCIRQLRHSNAFAEELKRVLEHEGFRGAADLNLARAWECILDVWASKFNDRAFLALRKAGAVGKASLSALYMAVLVQEVVDADYAFVLHTKNPFNSDASEIYGELVHGLGEVLVGNYPGRALGFTYSKDTGDVRVCNYPSKLKALVPQGGLIFRSDSNGEDLEDFAGAGLFDSILMRAAEERVVRYRELKIMQDKDYLRQLLQQIGKCGVEIEKNCGNKHQDIEGCISGENIYVVQSRDQV</sequence>
<dbReference type="PANTHER" id="PTHR46999">
    <property type="entry name" value="ALPHA-GLUCAN WATER DIKINASE 1, CHLOROPLASTIC-RELATED"/>
    <property type="match status" value="1"/>
</dbReference>
<evidence type="ECO:0000256" key="2">
    <source>
        <dbReference type="ARBA" id="ARBA00007837"/>
    </source>
</evidence>
<keyword evidence="5" id="KW-0479">Metal-binding</keyword>
<dbReference type="InterPro" id="IPR056301">
    <property type="entry name" value="GWD-like_N_Ig"/>
</dbReference>
<evidence type="ECO:0000313" key="16">
    <source>
        <dbReference type="Proteomes" id="UP000530660"/>
    </source>
</evidence>
<evidence type="ECO:0000256" key="7">
    <source>
        <dbReference type="ARBA" id="ARBA00022777"/>
    </source>
</evidence>
<evidence type="ECO:0000256" key="6">
    <source>
        <dbReference type="ARBA" id="ARBA00022741"/>
    </source>
</evidence>
<keyword evidence="6" id="KW-0547">Nucleotide-binding</keyword>
<proteinExistence type="inferred from homology"/>
<organism evidence="15 16">
    <name type="scientific">Cyanidiococcus yangmingshanensis</name>
    <dbReference type="NCBI Taxonomy" id="2690220"/>
    <lineage>
        <taxon>Eukaryota</taxon>
        <taxon>Rhodophyta</taxon>
        <taxon>Bangiophyceae</taxon>
        <taxon>Cyanidiales</taxon>
        <taxon>Cyanidiaceae</taxon>
        <taxon>Cyanidiococcus</taxon>
    </lineage>
</organism>
<evidence type="ECO:0000256" key="5">
    <source>
        <dbReference type="ARBA" id="ARBA00022723"/>
    </source>
</evidence>
<dbReference type="Proteomes" id="UP000530660">
    <property type="component" value="Unassembled WGS sequence"/>
</dbReference>
<evidence type="ECO:0000256" key="10">
    <source>
        <dbReference type="ARBA" id="ARBA00023277"/>
    </source>
</evidence>
<reference evidence="15 16" key="1">
    <citation type="journal article" date="2020" name="J. Phycol.">
        <title>Comparative genome analysis reveals Cyanidiococcus gen. nov., a new extremophilic red algal genus sister to Cyanidioschyzon (Cyanidioschyzonaceae, Rhodophyta).</title>
        <authorList>
            <person name="Liu S.-L."/>
            <person name="Chiang Y.-R."/>
            <person name="Yoon H.S."/>
            <person name="Fu H.-Y."/>
        </authorList>
    </citation>
    <scope>NUCLEOTIDE SEQUENCE [LARGE SCALE GENOMIC DNA]</scope>
    <source>
        <strain evidence="15 16">THAL066</strain>
    </source>
</reference>
<feature type="domain" description="Alpha-glucan water dikinase-like N-terminal Ig-like" evidence="14">
    <location>
        <begin position="33"/>
        <end position="123"/>
    </location>
</feature>
<dbReference type="InterPro" id="IPR013815">
    <property type="entry name" value="ATP_grasp_subdomain_1"/>
</dbReference>
<feature type="region of interest" description="Disordered" evidence="11">
    <location>
        <begin position="391"/>
        <end position="416"/>
    </location>
</feature>
<evidence type="ECO:0000313" key="15">
    <source>
        <dbReference type="EMBL" id="KAF6001727.1"/>
    </source>
</evidence>
<feature type="region of interest" description="Disordered" evidence="11">
    <location>
        <begin position="1121"/>
        <end position="1144"/>
    </location>
</feature>
<comment type="cofactor">
    <cofactor evidence="1">
        <name>Mg(2+)</name>
        <dbReference type="ChEBI" id="CHEBI:18420"/>
    </cofactor>
</comment>
<dbReference type="InterPro" id="IPR054481">
    <property type="entry name" value="GWD1_pHisD"/>
</dbReference>
<dbReference type="OrthoDB" id="6123450at2759"/>
<keyword evidence="9" id="KW-0460">Magnesium</keyword>
<keyword evidence="4" id="KW-0808">Transferase</keyword>
<dbReference type="PANTHER" id="PTHR46999:SF1">
    <property type="entry name" value="ALPHA-GLUCAN WATER DIKINASE 1, CHLOROPLASTIC"/>
    <property type="match status" value="1"/>
</dbReference>
<dbReference type="SUPFAM" id="SSF56059">
    <property type="entry name" value="Glutathione synthetase ATP-binding domain-like"/>
    <property type="match status" value="1"/>
</dbReference>
<evidence type="ECO:0000256" key="9">
    <source>
        <dbReference type="ARBA" id="ARBA00022842"/>
    </source>
</evidence>
<evidence type="ECO:0008006" key="17">
    <source>
        <dbReference type="Google" id="ProtNLM"/>
    </source>
</evidence>
<dbReference type="Gene3D" id="3.30.1490.20">
    <property type="entry name" value="ATP-grasp fold, A domain"/>
    <property type="match status" value="1"/>
</dbReference>
<feature type="domain" description="Alpha-glucan water dikinase phosphohistidine-like" evidence="13">
    <location>
        <begin position="1005"/>
        <end position="1119"/>
    </location>
</feature>
<evidence type="ECO:0000256" key="3">
    <source>
        <dbReference type="ARBA" id="ARBA00011738"/>
    </source>
</evidence>
<dbReference type="GO" id="GO:0016301">
    <property type="term" value="F:kinase activity"/>
    <property type="evidence" value="ECO:0007669"/>
    <property type="project" value="UniProtKB-KW"/>
</dbReference>
<evidence type="ECO:0000256" key="8">
    <source>
        <dbReference type="ARBA" id="ARBA00022840"/>
    </source>
</evidence>
<evidence type="ECO:0000256" key="4">
    <source>
        <dbReference type="ARBA" id="ARBA00022679"/>
    </source>
</evidence>
<feature type="domain" description="Alpha-glucan water dikinase-like N-terminal Ig-like" evidence="14">
    <location>
        <begin position="243"/>
        <end position="367"/>
    </location>
</feature>
<dbReference type="Pfam" id="PF01326">
    <property type="entry name" value="PPDK_N"/>
    <property type="match status" value="1"/>
</dbReference>
<dbReference type="Pfam" id="PF22973">
    <property type="entry name" value="GWD1_pHisD"/>
    <property type="match status" value="1"/>
</dbReference>
<gene>
    <name evidence="15" type="ORF">F1559_002385</name>
</gene>
<dbReference type="GO" id="GO:0046872">
    <property type="term" value="F:metal ion binding"/>
    <property type="evidence" value="ECO:0007669"/>
    <property type="project" value="UniProtKB-KW"/>
</dbReference>
<feature type="domain" description="Alpha-glucan water dikinase-like N-terminal Ig-like" evidence="14">
    <location>
        <begin position="451"/>
        <end position="541"/>
    </location>
</feature>
<dbReference type="Gene3D" id="3.30.470.20">
    <property type="entry name" value="ATP-grasp fold, B domain"/>
    <property type="match status" value="1"/>
</dbReference>
<evidence type="ECO:0000259" key="12">
    <source>
        <dbReference type="Pfam" id="PF01326"/>
    </source>
</evidence>
<feature type="domain" description="Pyruvate phosphate dikinase AMP/ATP-binding" evidence="12">
    <location>
        <begin position="1272"/>
        <end position="1474"/>
    </location>
</feature>
<evidence type="ECO:0000256" key="1">
    <source>
        <dbReference type="ARBA" id="ARBA00001946"/>
    </source>
</evidence>
<name>A0A7J7IGU0_9RHOD</name>
<feature type="compositionally biased region" description="Basic and acidic residues" evidence="11">
    <location>
        <begin position="1125"/>
        <end position="1144"/>
    </location>
</feature>
<comment type="subunit">
    <text evidence="3">Homodimer.</text>
</comment>
<protein>
    <recommendedName>
        <fullName evidence="17">Pyruvate phosphate dikinase AMP/ATP-binding domain-containing protein</fullName>
    </recommendedName>
</protein>
<evidence type="ECO:0000256" key="11">
    <source>
        <dbReference type="SAM" id="MobiDB-lite"/>
    </source>
</evidence>
<keyword evidence="10" id="KW-0119">Carbohydrate metabolism</keyword>
<comment type="similarity">
    <text evidence="2">Belongs to the PEP-utilizing enzyme family.</text>
</comment>